<dbReference type="Proteomes" id="UP000294546">
    <property type="component" value="Unassembled WGS sequence"/>
</dbReference>
<dbReference type="AlphaFoldDB" id="A0A4R1G2T6"/>
<dbReference type="Pfam" id="PF02104">
    <property type="entry name" value="SURF1"/>
    <property type="match status" value="1"/>
</dbReference>
<gene>
    <name evidence="2" type="ORF">CLV83_4439</name>
</gene>
<organism evidence="2 3">
    <name type="scientific">Marinobacterium mangrovicola</name>
    <dbReference type="NCBI Taxonomy" id="1476959"/>
    <lineage>
        <taxon>Bacteria</taxon>
        <taxon>Pseudomonadati</taxon>
        <taxon>Pseudomonadota</taxon>
        <taxon>Gammaproteobacteria</taxon>
        <taxon>Oceanospirillales</taxon>
        <taxon>Oceanospirillaceae</taxon>
        <taxon>Marinobacterium</taxon>
    </lineage>
</organism>
<comment type="subcellular location">
    <subcellularLocation>
        <location evidence="1">Cell membrane</location>
        <topology evidence="1">Multi-pass membrane protein</topology>
    </subcellularLocation>
</comment>
<dbReference type="GO" id="GO:0005886">
    <property type="term" value="C:plasma membrane"/>
    <property type="evidence" value="ECO:0007669"/>
    <property type="project" value="UniProtKB-SubCell"/>
</dbReference>
<comment type="caution">
    <text evidence="2">The sequence shown here is derived from an EMBL/GenBank/DDBJ whole genome shotgun (WGS) entry which is preliminary data.</text>
</comment>
<proteinExistence type="inferred from homology"/>
<dbReference type="InterPro" id="IPR002994">
    <property type="entry name" value="Surf1/Shy1"/>
</dbReference>
<sequence length="251" mass="28691">MVARLLFSVSKEEVRISGKLSARFWLYPFWLLVLAGLVSLGLWQLDRADLKKRWLAQQQDLELISPSEVEITQAMKGRHWIRVVLPVSWPPVEPLYLDNRTYQGQAGYELLLPVRLEDGSHIAANLGWLPIPGNRDVKPRLVRPEVGGLSAVLGSPVDTFTLAESGADKKWRLQQQSLRKMEARWQLELQPWVIWLTEPVVADVVARSPGTGQMPPERHIGYAFQWFSLAFALLILGGVLEWKIRRRQHHA</sequence>
<keyword evidence="1" id="KW-0472">Membrane</keyword>
<dbReference type="EMBL" id="SMFU01000015">
    <property type="protein sequence ID" value="TCK02257.1"/>
    <property type="molecule type" value="Genomic_DNA"/>
</dbReference>
<feature type="transmembrane region" description="Helical" evidence="1">
    <location>
        <begin position="24"/>
        <end position="43"/>
    </location>
</feature>
<keyword evidence="3" id="KW-1185">Reference proteome</keyword>
<keyword evidence="1" id="KW-0812">Transmembrane</keyword>
<keyword evidence="1" id="KW-1133">Transmembrane helix</keyword>
<evidence type="ECO:0000256" key="1">
    <source>
        <dbReference type="RuleBase" id="RU363076"/>
    </source>
</evidence>
<evidence type="ECO:0000313" key="3">
    <source>
        <dbReference type="Proteomes" id="UP000294546"/>
    </source>
</evidence>
<name>A0A4R1G2T6_9GAMM</name>
<evidence type="ECO:0000313" key="2">
    <source>
        <dbReference type="EMBL" id="TCK02257.1"/>
    </source>
</evidence>
<protein>
    <recommendedName>
        <fullName evidence="1">SURF1-like protein</fullName>
    </recommendedName>
</protein>
<reference evidence="2 3" key="1">
    <citation type="submission" date="2019-03" db="EMBL/GenBank/DDBJ databases">
        <title>Genomic Encyclopedia of Archaeal and Bacterial Type Strains, Phase II (KMG-II): from individual species to whole genera.</title>
        <authorList>
            <person name="Goeker M."/>
        </authorList>
    </citation>
    <scope>NUCLEOTIDE SEQUENCE [LARGE SCALE GENOMIC DNA]</scope>
    <source>
        <strain evidence="2 3">DSM 27697</strain>
    </source>
</reference>
<feature type="transmembrane region" description="Helical" evidence="1">
    <location>
        <begin position="220"/>
        <end position="240"/>
    </location>
</feature>
<dbReference type="CDD" id="cd06662">
    <property type="entry name" value="SURF1"/>
    <property type="match status" value="1"/>
</dbReference>
<comment type="similarity">
    <text evidence="1">Belongs to the SURF1 family.</text>
</comment>
<dbReference type="OrthoDB" id="9789940at2"/>
<dbReference type="PROSITE" id="PS50895">
    <property type="entry name" value="SURF1"/>
    <property type="match status" value="1"/>
</dbReference>
<accession>A0A4R1G2T6</accession>
<keyword evidence="1" id="KW-1003">Cell membrane</keyword>